<protein>
    <submittedName>
        <fullName evidence="1">Uncharacterized protein</fullName>
    </submittedName>
</protein>
<dbReference type="GeneID" id="24817721"/>
<dbReference type="KEGG" id="mear:Mpt1_c00460"/>
<dbReference type="RefSeq" id="WP_048111177.1">
    <property type="nucleotide sequence ID" value="NZ_CP010070.1"/>
</dbReference>
<proteinExistence type="predicted"/>
<dbReference type="Proteomes" id="UP000030787">
    <property type="component" value="Chromosome"/>
</dbReference>
<dbReference type="InterPro" id="IPR054263">
    <property type="entry name" value="DUF6994"/>
</dbReference>
<evidence type="ECO:0000313" key="1">
    <source>
        <dbReference type="EMBL" id="AIZ55953.1"/>
    </source>
</evidence>
<name>A0A0A7LAA2_9ARCH</name>
<organism evidence="1 2">
    <name type="scientific">Candidatus Methanoplasma termitum</name>
    <dbReference type="NCBI Taxonomy" id="1577791"/>
    <lineage>
        <taxon>Archaea</taxon>
        <taxon>Methanobacteriati</taxon>
        <taxon>Thermoplasmatota</taxon>
        <taxon>Thermoplasmata</taxon>
        <taxon>Methanomassiliicoccales</taxon>
        <taxon>Methanomassiliicoccaceae</taxon>
        <taxon>Candidatus Methanoplasma</taxon>
    </lineage>
</organism>
<dbReference type="AlphaFoldDB" id="A0A0A7LAA2"/>
<accession>A0A0A7LAA2</accession>
<reference evidence="1 2" key="1">
    <citation type="journal article" date="2014" name="Appl. Environ. Microbiol.">
        <title>Comparative Genome Analysis of 'Candidatus Methanoplasma termitum' Indicates a New Mode of Energy Metabolism in the Seventh Order of Methanogens.</title>
        <authorList>
            <person name="Lang K."/>
            <person name="Schuldes J."/>
            <person name="Klingl A."/>
            <person name="Poehlein A."/>
            <person name="Daniel R."/>
            <person name="Brune A."/>
        </authorList>
    </citation>
    <scope>NUCLEOTIDE SEQUENCE [LARGE SCALE GENOMIC DNA]</scope>
    <source>
        <strain evidence="2">Mpt1</strain>
    </source>
</reference>
<sequence>MKIDTSYKADWTGGKDADMTDPILRDYHKLLWSKPLPDGRMFDLTVSSAPPYRLFHSSEIGTFSLSSDSIVHTYSRLKNGHMTEVVGSLPKHDIDAFYDLVCTIGAYLVFPSNKIDNKATINVERGFNGLIKDRFDFTLECIRRWYIGEKNPLRDCFDRYTDFFRLFTDFRGYVEFFLLDDIVDEDENVRFWLPFRDFGSTPPLPNSVTEYKEYMKNASDFTKARNKRMAAWAMTLP</sequence>
<gene>
    <name evidence="1" type="ORF">Mpt1_c00460</name>
</gene>
<keyword evidence="2" id="KW-1185">Reference proteome</keyword>
<dbReference type="EMBL" id="CP010070">
    <property type="protein sequence ID" value="AIZ55953.1"/>
    <property type="molecule type" value="Genomic_DNA"/>
</dbReference>
<evidence type="ECO:0000313" key="2">
    <source>
        <dbReference type="Proteomes" id="UP000030787"/>
    </source>
</evidence>
<dbReference type="HOGENOM" id="CLU_074807_0_0_2"/>
<dbReference type="Pfam" id="PF22507">
    <property type="entry name" value="DUF6994"/>
    <property type="match status" value="1"/>
</dbReference>